<organism evidence="3 4">
    <name type="scientific">Actinomadura viridis</name>
    <dbReference type="NCBI Taxonomy" id="58110"/>
    <lineage>
        <taxon>Bacteria</taxon>
        <taxon>Bacillati</taxon>
        <taxon>Actinomycetota</taxon>
        <taxon>Actinomycetes</taxon>
        <taxon>Streptosporangiales</taxon>
        <taxon>Thermomonosporaceae</taxon>
        <taxon>Actinomadura</taxon>
    </lineage>
</organism>
<dbReference type="Pfam" id="PF04264">
    <property type="entry name" value="YceI"/>
    <property type="match status" value="1"/>
</dbReference>
<evidence type="ECO:0000313" key="3">
    <source>
        <dbReference type="EMBL" id="MBG6090520.1"/>
    </source>
</evidence>
<dbReference type="InterPro" id="IPR007372">
    <property type="entry name" value="Lipid/polyisoprenoid-bd_YceI"/>
</dbReference>
<evidence type="ECO:0000259" key="2">
    <source>
        <dbReference type="SMART" id="SM00867"/>
    </source>
</evidence>
<keyword evidence="4" id="KW-1185">Reference proteome</keyword>
<dbReference type="SUPFAM" id="SSF101874">
    <property type="entry name" value="YceI-like"/>
    <property type="match status" value="1"/>
</dbReference>
<accession>A0A931DI87</accession>
<dbReference type="EMBL" id="JADOUA010000001">
    <property type="protein sequence ID" value="MBG6090520.1"/>
    <property type="molecule type" value="Genomic_DNA"/>
</dbReference>
<evidence type="ECO:0000256" key="1">
    <source>
        <dbReference type="ARBA" id="ARBA00008812"/>
    </source>
</evidence>
<dbReference type="Proteomes" id="UP000614047">
    <property type="component" value="Unassembled WGS sequence"/>
</dbReference>
<name>A0A931DI87_9ACTN</name>
<evidence type="ECO:0000313" key="4">
    <source>
        <dbReference type="Proteomes" id="UP000614047"/>
    </source>
</evidence>
<reference evidence="3" key="1">
    <citation type="submission" date="2020-11" db="EMBL/GenBank/DDBJ databases">
        <title>Sequencing the genomes of 1000 actinobacteria strains.</title>
        <authorList>
            <person name="Klenk H.-P."/>
        </authorList>
    </citation>
    <scope>NUCLEOTIDE SEQUENCE</scope>
    <source>
        <strain evidence="3">DSM 43175</strain>
    </source>
</reference>
<dbReference type="PANTHER" id="PTHR34406:SF1">
    <property type="entry name" value="PROTEIN YCEI"/>
    <property type="match status" value="1"/>
</dbReference>
<dbReference type="SMART" id="SM00867">
    <property type="entry name" value="YceI"/>
    <property type="match status" value="1"/>
</dbReference>
<feature type="domain" description="Lipid/polyisoprenoid-binding YceI-like" evidence="2">
    <location>
        <begin position="12"/>
        <end position="185"/>
    </location>
</feature>
<protein>
    <submittedName>
        <fullName evidence="3">Polyisoprenoid-binding protein YceI</fullName>
    </submittedName>
</protein>
<proteinExistence type="inferred from homology"/>
<dbReference type="PANTHER" id="PTHR34406">
    <property type="entry name" value="PROTEIN YCEI"/>
    <property type="match status" value="1"/>
</dbReference>
<dbReference type="Gene3D" id="2.40.128.110">
    <property type="entry name" value="Lipid/polyisoprenoid-binding, YceI-like"/>
    <property type="match status" value="1"/>
</dbReference>
<comment type="similarity">
    <text evidence="1">Belongs to the UPF0312 family.</text>
</comment>
<comment type="caution">
    <text evidence="3">The sequence shown here is derived from an EMBL/GenBank/DDBJ whole genome shotgun (WGS) entry which is preliminary data.</text>
</comment>
<dbReference type="AlphaFoldDB" id="A0A931DI87"/>
<dbReference type="InterPro" id="IPR036761">
    <property type="entry name" value="TTHA0802/YceI-like_sf"/>
</dbReference>
<dbReference type="RefSeq" id="WP_197012970.1">
    <property type="nucleotide sequence ID" value="NZ_BAABES010000016.1"/>
</dbReference>
<gene>
    <name evidence="3" type="ORF">IW256_004633</name>
</gene>
<sequence>MSTAAADLAAGRWSIDPAHSEVTFTIRHLMTTVRGSFPDLEGEIRIAADPLESSARARIAMASIDTRNAERDAHVRSAEILDVGRYPSMTFDGTAVERATIGRRARRPRYHLDGELTIRDVTRPVRLLVEFHGVGSDPWGGTRAGFTATGTLSRSDFGIEFNVPLQGDKVMLGDTIALQLEIQAVLDAPAGPPGGA</sequence>